<dbReference type="InterPro" id="IPR050339">
    <property type="entry name" value="CC_SR_Kinase"/>
</dbReference>
<dbReference type="EMBL" id="KZ613951">
    <property type="protein sequence ID" value="PMD35942.1"/>
    <property type="molecule type" value="Genomic_DNA"/>
</dbReference>
<keyword evidence="5 14" id="KW-0418">Kinase</keyword>
<evidence type="ECO:0000256" key="10">
    <source>
        <dbReference type="ARBA" id="ARBA00048977"/>
    </source>
</evidence>
<evidence type="ECO:0000256" key="5">
    <source>
        <dbReference type="ARBA" id="ARBA00022777"/>
    </source>
</evidence>
<evidence type="ECO:0000256" key="6">
    <source>
        <dbReference type="ARBA" id="ARBA00022840"/>
    </source>
</evidence>
<feature type="binding site" evidence="11">
    <location>
        <position position="312"/>
    </location>
    <ligand>
        <name>ATP</name>
        <dbReference type="ChEBI" id="CHEBI:30616"/>
    </ligand>
</feature>
<organism evidence="14 15">
    <name type="scientific">Hyaloscypha variabilis (strain UAMH 11265 / GT02V1 / F)</name>
    <name type="common">Meliniomyces variabilis</name>
    <dbReference type="NCBI Taxonomy" id="1149755"/>
    <lineage>
        <taxon>Eukaryota</taxon>
        <taxon>Fungi</taxon>
        <taxon>Dikarya</taxon>
        <taxon>Ascomycota</taxon>
        <taxon>Pezizomycotina</taxon>
        <taxon>Leotiomycetes</taxon>
        <taxon>Helotiales</taxon>
        <taxon>Hyaloscyphaceae</taxon>
        <taxon>Hyaloscypha</taxon>
        <taxon>Hyaloscypha variabilis</taxon>
    </lineage>
</organism>
<evidence type="ECO:0000259" key="13">
    <source>
        <dbReference type="PROSITE" id="PS50011"/>
    </source>
</evidence>
<dbReference type="Gene3D" id="3.30.200.20">
    <property type="entry name" value="Phosphorylase Kinase, domain 1"/>
    <property type="match status" value="1"/>
</dbReference>
<reference evidence="14 15" key="1">
    <citation type="submission" date="2016-04" db="EMBL/GenBank/DDBJ databases">
        <title>A degradative enzymes factory behind the ericoid mycorrhizal symbiosis.</title>
        <authorList>
            <consortium name="DOE Joint Genome Institute"/>
            <person name="Martino E."/>
            <person name="Morin E."/>
            <person name="Grelet G."/>
            <person name="Kuo A."/>
            <person name="Kohler A."/>
            <person name="Daghino S."/>
            <person name="Barry K."/>
            <person name="Choi C."/>
            <person name="Cichocki N."/>
            <person name="Clum A."/>
            <person name="Copeland A."/>
            <person name="Hainaut M."/>
            <person name="Haridas S."/>
            <person name="Labutti K."/>
            <person name="Lindquist E."/>
            <person name="Lipzen A."/>
            <person name="Khouja H.-R."/>
            <person name="Murat C."/>
            <person name="Ohm R."/>
            <person name="Olson A."/>
            <person name="Spatafora J."/>
            <person name="Veneault-Fourrey C."/>
            <person name="Henrissat B."/>
            <person name="Grigoriev I."/>
            <person name="Martin F."/>
            <person name="Perotto S."/>
        </authorList>
    </citation>
    <scope>NUCLEOTIDE SEQUENCE [LARGE SCALE GENOMIC DNA]</scope>
    <source>
        <strain evidence="14 15">F</strain>
    </source>
</reference>
<dbReference type="SMART" id="SM00220">
    <property type="entry name" value="S_TKc"/>
    <property type="match status" value="1"/>
</dbReference>
<dbReference type="GO" id="GO:0004694">
    <property type="term" value="F:eukaryotic translation initiation factor 2alpha kinase activity"/>
    <property type="evidence" value="ECO:0007669"/>
    <property type="project" value="TreeGrafter"/>
</dbReference>
<accession>A0A2J6RBP7</accession>
<dbReference type="OrthoDB" id="1405469at2759"/>
<dbReference type="InterPro" id="IPR017441">
    <property type="entry name" value="Protein_kinase_ATP_BS"/>
</dbReference>
<name>A0A2J6RBP7_HYAVF</name>
<dbReference type="PROSITE" id="PS00108">
    <property type="entry name" value="PROTEIN_KINASE_ST"/>
    <property type="match status" value="1"/>
</dbReference>
<evidence type="ECO:0000256" key="12">
    <source>
        <dbReference type="SAM" id="MobiDB-lite"/>
    </source>
</evidence>
<feature type="compositionally biased region" description="Low complexity" evidence="12">
    <location>
        <begin position="8"/>
        <end position="27"/>
    </location>
</feature>
<feature type="compositionally biased region" description="Polar residues" evidence="12">
    <location>
        <begin position="428"/>
        <end position="438"/>
    </location>
</feature>
<dbReference type="PROSITE" id="PS50011">
    <property type="entry name" value="PROTEIN_KINASE_DOM"/>
    <property type="match status" value="1"/>
</dbReference>
<dbReference type="GO" id="GO:0005634">
    <property type="term" value="C:nucleus"/>
    <property type="evidence" value="ECO:0007669"/>
    <property type="project" value="TreeGrafter"/>
</dbReference>
<comment type="similarity">
    <text evidence="8">Belongs to the protein kinase superfamily. Ser/Thr protein kinase family. GCN2 subfamily.</text>
</comment>
<evidence type="ECO:0000313" key="15">
    <source>
        <dbReference type="Proteomes" id="UP000235786"/>
    </source>
</evidence>
<evidence type="ECO:0000256" key="7">
    <source>
        <dbReference type="ARBA" id="ARBA00023193"/>
    </source>
</evidence>
<dbReference type="GO" id="GO:0005737">
    <property type="term" value="C:cytoplasm"/>
    <property type="evidence" value="ECO:0007669"/>
    <property type="project" value="TreeGrafter"/>
</dbReference>
<dbReference type="PANTHER" id="PTHR11042:SF160">
    <property type="entry name" value="EUKARYOTIC TRANSLATION INITIATION FACTOR 2-ALPHA KINASE 1"/>
    <property type="match status" value="1"/>
</dbReference>
<evidence type="ECO:0000256" key="3">
    <source>
        <dbReference type="ARBA" id="ARBA00022679"/>
    </source>
</evidence>
<feature type="region of interest" description="Disordered" evidence="12">
    <location>
        <begin position="357"/>
        <end position="379"/>
    </location>
</feature>
<dbReference type="AlphaFoldDB" id="A0A2J6RBP7"/>
<dbReference type="InterPro" id="IPR000719">
    <property type="entry name" value="Prot_kinase_dom"/>
</dbReference>
<sequence length="720" mass="80573">MSPKYWVSSEDLSADSSLEDSLSGSRDLPVHEEGDETDENVGAELSTAEGSVRQNPNDGAVVRTVGANVTPRLPNLQPQQHATLFYLSLIEGRCRTQAANTFNSGRRPEDIVSEDHPEVLALAQHLFAEMRNELVKAGLLPEDFAASTLPDLRQYLDSFDNLLGNITTQRAFNISAHQNNHLALPHLEHSSFHAGIAPYNPGQLLLPLSAQQSLRQTGSRFESSFFNSDLVPYNPGPLALMAPREQQQLQRRPPSKLSLFFPNVQDTSVGESFYTRDYDQIGLLGKGGFGKVYKAHYRLDGAEYAIKKIVLKASHLRYLLKEKKLDKIPREIKALARLDHHHVTRYHHCWIESVPCSSSEDEDASENNSEVSTSGISGQSMAALTSGVESIQFGAERDLERQLKRDRRATLTREEAFESSVIFSDSKSRTLSNKSNKTQNEDKEPKSLFRKPGEDSGSSDEATDDVEEIPRSELAETLDADDIVLKDDFILFIKMTPYPLTLHALIALEDQKLGHVYSKIKHCFHPLPTVHLLLAILEGVEYLHRKKIIHRDLKPHNIFLAILDPEEKPTQGYINIDNCEKCNNKEKANPTFVCPKIGDFGLIYELKSINAAHSLSSGPNSSPFISSNVGTAYYSPPVSSEPCPKLDVFSLGVIAFELLYRFRTETERRVVLGKLGKSGETPDDFASHPMKEGIEKMVCRDVNRRWSTTLVREWLEGLVE</sequence>
<evidence type="ECO:0000256" key="4">
    <source>
        <dbReference type="ARBA" id="ARBA00022741"/>
    </source>
</evidence>
<comment type="catalytic activity">
    <reaction evidence="10">
        <text>L-seryl-[protein] + ATP = O-phospho-L-seryl-[protein] + ADP + H(+)</text>
        <dbReference type="Rhea" id="RHEA:17989"/>
        <dbReference type="Rhea" id="RHEA-COMP:9863"/>
        <dbReference type="Rhea" id="RHEA-COMP:11604"/>
        <dbReference type="ChEBI" id="CHEBI:15378"/>
        <dbReference type="ChEBI" id="CHEBI:29999"/>
        <dbReference type="ChEBI" id="CHEBI:30616"/>
        <dbReference type="ChEBI" id="CHEBI:83421"/>
        <dbReference type="ChEBI" id="CHEBI:456216"/>
        <dbReference type="EC" id="2.7.11.1"/>
    </reaction>
    <physiologicalReaction direction="left-to-right" evidence="10">
        <dbReference type="Rhea" id="RHEA:17990"/>
    </physiologicalReaction>
</comment>
<protein>
    <recommendedName>
        <fullName evidence="1">non-specific serine/threonine protein kinase</fullName>
        <ecNumber evidence="1">2.7.11.1</ecNumber>
    </recommendedName>
</protein>
<keyword evidence="7" id="KW-0652">Protein synthesis inhibitor</keyword>
<dbReference type="PROSITE" id="PS00107">
    <property type="entry name" value="PROTEIN_KINASE_ATP"/>
    <property type="match status" value="1"/>
</dbReference>
<feature type="compositionally biased region" description="Acidic residues" evidence="12">
    <location>
        <begin position="457"/>
        <end position="467"/>
    </location>
</feature>
<dbReference type="Pfam" id="PF00069">
    <property type="entry name" value="Pkinase"/>
    <property type="match status" value="2"/>
</dbReference>
<dbReference type="STRING" id="1149755.A0A2J6RBP7"/>
<gene>
    <name evidence="14" type="ORF">L207DRAFT_515683</name>
</gene>
<dbReference type="Gene3D" id="1.10.510.10">
    <property type="entry name" value="Transferase(Phosphotransferase) domain 1"/>
    <property type="match status" value="1"/>
</dbReference>
<evidence type="ECO:0000256" key="9">
    <source>
        <dbReference type="ARBA" id="ARBA00048659"/>
    </source>
</evidence>
<evidence type="ECO:0000256" key="2">
    <source>
        <dbReference type="ARBA" id="ARBA00022527"/>
    </source>
</evidence>
<dbReference type="GO" id="GO:0005524">
    <property type="term" value="F:ATP binding"/>
    <property type="evidence" value="ECO:0007669"/>
    <property type="project" value="UniProtKB-UniRule"/>
</dbReference>
<keyword evidence="3" id="KW-0808">Transferase</keyword>
<proteinExistence type="inferred from homology"/>
<feature type="region of interest" description="Disordered" evidence="12">
    <location>
        <begin position="428"/>
        <end position="471"/>
    </location>
</feature>
<feature type="region of interest" description="Disordered" evidence="12">
    <location>
        <begin position="1"/>
        <end position="40"/>
    </location>
</feature>
<evidence type="ECO:0000256" key="1">
    <source>
        <dbReference type="ARBA" id="ARBA00012513"/>
    </source>
</evidence>
<dbReference type="GO" id="GO:0017148">
    <property type="term" value="P:negative regulation of translation"/>
    <property type="evidence" value="ECO:0007669"/>
    <property type="project" value="UniProtKB-KW"/>
</dbReference>
<dbReference type="PANTHER" id="PTHR11042">
    <property type="entry name" value="EUKARYOTIC TRANSLATION INITIATION FACTOR 2-ALPHA KINASE EIF2-ALPHA KINASE -RELATED"/>
    <property type="match status" value="1"/>
</dbReference>
<feature type="compositionally biased region" description="Basic and acidic residues" evidence="12">
    <location>
        <begin position="439"/>
        <end position="454"/>
    </location>
</feature>
<keyword evidence="2" id="KW-0723">Serine/threonine-protein kinase</keyword>
<keyword evidence="4 11" id="KW-0547">Nucleotide-binding</keyword>
<keyword evidence="15" id="KW-1185">Reference proteome</keyword>
<dbReference type="Proteomes" id="UP000235786">
    <property type="component" value="Unassembled WGS sequence"/>
</dbReference>
<dbReference type="SUPFAM" id="SSF56112">
    <property type="entry name" value="Protein kinase-like (PK-like)"/>
    <property type="match status" value="1"/>
</dbReference>
<feature type="domain" description="Protein kinase" evidence="13">
    <location>
        <begin position="278"/>
        <end position="715"/>
    </location>
</feature>
<dbReference type="InterPro" id="IPR008271">
    <property type="entry name" value="Ser/Thr_kinase_AS"/>
</dbReference>
<keyword evidence="6 11" id="KW-0067">ATP-binding</keyword>
<comment type="catalytic activity">
    <reaction evidence="9">
        <text>L-threonyl-[protein] + ATP = O-phospho-L-threonyl-[protein] + ADP + H(+)</text>
        <dbReference type="Rhea" id="RHEA:46608"/>
        <dbReference type="Rhea" id="RHEA-COMP:11060"/>
        <dbReference type="Rhea" id="RHEA-COMP:11605"/>
        <dbReference type="ChEBI" id="CHEBI:15378"/>
        <dbReference type="ChEBI" id="CHEBI:30013"/>
        <dbReference type="ChEBI" id="CHEBI:30616"/>
        <dbReference type="ChEBI" id="CHEBI:61977"/>
        <dbReference type="ChEBI" id="CHEBI:456216"/>
        <dbReference type="EC" id="2.7.11.1"/>
    </reaction>
    <physiologicalReaction direction="left-to-right" evidence="9">
        <dbReference type="Rhea" id="RHEA:46609"/>
    </physiologicalReaction>
</comment>
<dbReference type="InterPro" id="IPR011009">
    <property type="entry name" value="Kinase-like_dom_sf"/>
</dbReference>
<evidence type="ECO:0000313" key="14">
    <source>
        <dbReference type="EMBL" id="PMD35942.1"/>
    </source>
</evidence>
<dbReference type="EC" id="2.7.11.1" evidence="1"/>
<evidence type="ECO:0000256" key="8">
    <source>
        <dbReference type="ARBA" id="ARBA00037982"/>
    </source>
</evidence>
<evidence type="ECO:0000256" key="11">
    <source>
        <dbReference type="PROSITE-ProRule" id="PRU10141"/>
    </source>
</evidence>